<keyword evidence="1 2" id="KW-0238">DNA-binding</keyword>
<gene>
    <name evidence="4" type="ORF">SAMN02746066_02644</name>
</gene>
<proteinExistence type="predicted"/>
<evidence type="ECO:0000256" key="2">
    <source>
        <dbReference type="PROSITE-ProRule" id="PRU00335"/>
    </source>
</evidence>
<dbReference type="InterPro" id="IPR001647">
    <property type="entry name" value="HTH_TetR"/>
</dbReference>
<dbReference type="AlphaFoldDB" id="A0A1M7KB60"/>
<evidence type="ECO:0000313" key="5">
    <source>
        <dbReference type="Proteomes" id="UP000184038"/>
    </source>
</evidence>
<dbReference type="PROSITE" id="PS50977">
    <property type="entry name" value="HTH_TETR_2"/>
    <property type="match status" value="1"/>
</dbReference>
<dbReference type="Gene3D" id="1.10.357.10">
    <property type="entry name" value="Tetracycline Repressor, domain 2"/>
    <property type="match status" value="1"/>
</dbReference>
<dbReference type="Pfam" id="PF00440">
    <property type="entry name" value="TetR_N"/>
    <property type="match status" value="1"/>
</dbReference>
<feature type="DNA-binding region" description="H-T-H motif" evidence="2">
    <location>
        <begin position="28"/>
        <end position="47"/>
    </location>
</feature>
<name>A0A1M7KB60_9FIRM</name>
<dbReference type="RefSeq" id="WP_073288441.1">
    <property type="nucleotide sequence ID" value="NZ_FRCP01000013.1"/>
</dbReference>
<evidence type="ECO:0000313" key="4">
    <source>
        <dbReference type="EMBL" id="SHM62486.1"/>
    </source>
</evidence>
<keyword evidence="5" id="KW-1185">Reference proteome</keyword>
<feature type="domain" description="HTH tetR-type" evidence="3">
    <location>
        <begin position="5"/>
        <end position="65"/>
    </location>
</feature>
<dbReference type="Proteomes" id="UP000184038">
    <property type="component" value="Unassembled WGS sequence"/>
</dbReference>
<organism evidence="4 5">
    <name type="scientific">Anaerosporobacter mobilis DSM 15930</name>
    <dbReference type="NCBI Taxonomy" id="1120996"/>
    <lineage>
        <taxon>Bacteria</taxon>
        <taxon>Bacillati</taxon>
        <taxon>Bacillota</taxon>
        <taxon>Clostridia</taxon>
        <taxon>Lachnospirales</taxon>
        <taxon>Lachnospiraceae</taxon>
        <taxon>Anaerosporobacter</taxon>
    </lineage>
</organism>
<reference evidence="4 5" key="1">
    <citation type="submission" date="2016-11" db="EMBL/GenBank/DDBJ databases">
        <authorList>
            <person name="Jaros S."/>
            <person name="Januszkiewicz K."/>
            <person name="Wedrychowicz H."/>
        </authorList>
    </citation>
    <scope>NUCLEOTIDE SEQUENCE [LARGE SCALE GENOMIC DNA]</scope>
    <source>
        <strain evidence="4 5">DSM 15930</strain>
    </source>
</reference>
<dbReference type="InterPro" id="IPR009057">
    <property type="entry name" value="Homeodomain-like_sf"/>
</dbReference>
<dbReference type="OrthoDB" id="9812993at2"/>
<evidence type="ECO:0000256" key="1">
    <source>
        <dbReference type="ARBA" id="ARBA00023125"/>
    </source>
</evidence>
<dbReference type="STRING" id="1120996.SAMN02746066_02644"/>
<dbReference type="PRINTS" id="PR00455">
    <property type="entry name" value="HTHTETR"/>
</dbReference>
<dbReference type="SUPFAM" id="SSF46689">
    <property type="entry name" value="Homeodomain-like"/>
    <property type="match status" value="1"/>
</dbReference>
<evidence type="ECO:0000259" key="3">
    <source>
        <dbReference type="PROSITE" id="PS50977"/>
    </source>
</evidence>
<sequence>MNLPATSKEEILEVSRKIVMKEGLFAINMRTVANECKVAVGSIYNYFPSKADLVSATIEVIWKDILHMTGGYFDFINFKDYLTWFFESIKESGKKYPEFFTVHSIIFSDDDKEKGRQIMEQYFEDLKKDFLIVLEKDVDVRPDAFNEILTPAIFIDYVFTIFISLLLDSQSDCKALLELVSSCIY</sequence>
<dbReference type="EMBL" id="FRCP01000013">
    <property type="protein sequence ID" value="SHM62486.1"/>
    <property type="molecule type" value="Genomic_DNA"/>
</dbReference>
<protein>
    <submittedName>
        <fullName evidence="4">Transcriptional regulator, TetR family</fullName>
    </submittedName>
</protein>
<accession>A0A1M7KB60</accession>
<dbReference type="GO" id="GO:0003677">
    <property type="term" value="F:DNA binding"/>
    <property type="evidence" value="ECO:0007669"/>
    <property type="project" value="UniProtKB-UniRule"/>
</dbReference>